<name>A0ABW9RM63_9BACT</name>
<organism evidence="2 3">
    <name type="scientific">Fulvivirga kasyanovii</name>
    <dbReference type="NCBI Taxonomy" id="396812"/>
    <lineage>
        <taxon>Bacteria</taxon>
        <taxon>Pseudomonadati</taxon>
        <taxon>Bacteroidota</taxon>
        <taxon>Cytophagia</taxon>
        <taxon>Cytophagales</taxon>
        <taxon>Fulvivirgaceae</taxon>
        <taxon>Fulvivirga</taxon>
    </lineage>
</organism>
<sequence length="125" mass="14076">MSMNIKPIVILTILYLASYGLMPSQQIQQSGNIRLENAEQEADVLTANYIRTYPNPTTGPLSISMGKIYSRVIVEIRSVSGKLISKEQYDNIGEINTNIDAPRGVYLLRVTGDDQHLMIYRITKE</sequence>
<evidence type="ECO:0000259" key="1">
    <source>
        <dbReference type="Pfam" id="PF18962"/>
    </source>
</evidence>
<dbReference type="InterPro" id="IPR026444">
    <property type="entry name" value="Secre_tail"/>
</dbReference>
<dbReference type="NCBIfam" id="TIGR04183">
    <property type="entry name" value="Por_Secre_tail"/>
    <property type="match status" value="1"/>
</dbReference>
<dbReference type="RefSeq" id="WP_155171248.1">
    <property type="nucleotide sequence ID" value="NZ_BAAAFL010000065.1"/>
</dbReference>
<dbReference type="EMBL" id="SMLW01000495">
    <property type="protein sequence ID" value="MTI25214.1"/>
    <property type="molecule type" value="Genomic_DNA"/>
</dbReference>
<dbReference type="Pfam" id="PF18962">
    <property type="entry name" value="Por_Secre_tail"/>
    <property type="match status" value="1"/>
</dbReference>
<accession>A0ABW9RM63</accession>
<reference evidence="2 3" key="1">
    <citation type="submission" date="2019-02" db="EMBL/GenBank/DDBJ databases">
        <authorList>
            <person name="Goldberg S.R."/>
            <person name="Haltli B.A."/>
            <person name="Correa H."/>
            <person name="Russell K.G."/>
        </authorList>
    </citation>
    <scope>NUCLEOTIDE SEQUENCE [LARGE SCALE GENOMIC DNA]</scope>
    <source>
        <strain evidence="2 3">JCM 16186</strain>
    </source>
</reference>
<feature type="domain" description="Secretion system C-terminal sorting" evidence="1">
    <location>
        <begin position="53"/>
        <end position="116"/>
    </location>
</feature>
<dbReference type="Proteomes" id="UP000798808">
    <property type="component" value="Unassembled WGS sequence"/>
</dbReference>
<keyword evidence="3" id="KW-1185">Reference proteome</keyword>
<protein>
    <submittedName>
        <fullName evidence="2">T9SS type A sorting domain-containing protein</fullName>
    </submittedName>
</protein>
<gene>
    <name evidence="2" type="ORF">E1163_09700</name>
</gene>
<proteinExistence type="predicted"/>
<evidence type="ECO:0000313" key="3">
    <source>
        <dbReference type="Proteomes" id="UP000798808"/>
    </source>
</evidence>
<comment type="caution">
    <text evidence="2">The sequence shown here is derived from an EMBL/GenBank/DDBJ whole genome shotgun (WGS) entry which is preliminary data.</text>
</comment>
<evidence type="ECO:0000313" key="2">
    <source>
        <dbReference type="EMBL" id="MTI25214.1"/>
    </source>
</evidence>